<keyword evidence="8" id="KW-1185">Reference proteome</keyword>
<feature type="region of interest" description="Disordered" evidence="5">
    <location>
        <begin position="332"/>
        <end position="352"/>
    </location>
</feature>
<dbReference type="AlphaFoldDB" id="A0A437JX88"/>
<evidence type="ECO:0000256" key="2">
    <source>
        <dbReference type="ARBA" id="ARBA00029447"/>
    </source>
</evidence>
<dbReference type="Pfam" id="PF00015">
    <property type="entry name" value="MCPsignal"/>
    <property type="match status" value="1"/>
</dbReference>
<keyword evidence="1 3" id="KW-0807">Transducer</keyword>
<reference evidence="7 8" key="1">
    <citation type="submission" date="2019-01" db="EMBL/GenBank/DDBJ databases">
        <authorList>
            <person name="Chen W.-M."/>
        </authorList>
    </citation>
    <scope>NUCLEOTIDE SEQUENCE [LARGE SCALE GENOMIC DNA]</scope>
    <source>
        <strain evidence="7 8">ICH-3</strain>
    </source>
</reference>
<evidence type="ECO:0000256" key="1">
    <source>
        <dbReference type="ARBA" id="ARBA00023224"/>
    </source>
</evidence>
<evidence type="ECO:0000256" key="4">
    <source>
        <dbReference type="SAM" id="Coils"/>
    </source>
</evidence>
<evidence type="ECO:0000313" key="8">
    <source>
        <dbReference type="Proteomes" id="UP000288178"/>
    </source>
</evidence>
<dbReference type="GO" id="GO:0016020">
    <property type="term" value="C:membrane"/>
    <property type="evidence" value="ECO:0007669"/>
    <property type="project" value="InterPro"/>
</dbReference>
<dbReference type="Proteomes" id="UP000288178">
    <property type="component" value="Unassembled WGS sequence"/>
</dbReference>
<keyword evidence="4" id="KW-0175">Coiled coil</keyword>
<proteinExistence type="inferred from homology"/>
<evidence type="ECO:0000256" key="5">
    <source>
        <dbReference type="SAM" id="MobiDB-lite"/>
    </source>
</evidence>
<protein>
    <recommendedName>
        <fullName evidence="6">Methyl-accepting transducer domain-containing protein</fullName>
    </recommendedName>
</protein>
<organism evidence="7 8">
    <name type="scientific">Rubrivivax albus</name>
    <dbReference type="NCBI Taxonomy" id="2499835"/>
    <lineage>
        <taxon>Bacteria</taxon>
        <taxon>Pseudomonadati</taxon>
        <taxon>Pseudomonadota</taxon>
        <taxon>Betaproteobacteria</taxon>
        <taxon>Burkholderiales</taxon>
        <taxon>Sphaerotilaceae</taxon>
        <taxon>Rubrivivax</taxon>
    </lineage>
</organism>
<dbReference type="PRINTS" id="PR00260">
    <property type="entry name" value="CHEMTRNSDUCR"/>
</dbReference>
<dbReference type="PANTHER" id="PTHR32089:SF112">
    <property type="entry name" value="LYSOZYME-LIKE PROTEIN-RELATED"/>
    <property type="match status" value="1"/>
</dbReference>
<feature type="coiled-coil region" evidence="4">
    <location>
        <begin position="247"/>
        <end position="274"/>
    </location>
</feature>
<sequence length="352" mass="37816">MEYGQTMQAAPQDAGTPTSQRWRTWWRRTAPAASREGARASAADATQVIDRMSEAVDTWAGHIGTVQATMHSATTDLLGGFAGILEDLDAVTALEQSAEANDGRVLDRRAAMLSRCEDQLRGLLKNFHGFVESHGEVMSSIQDLAGSSTQLSTMADEVSKIARQTNLLSINAAIEAARAGDSGRGFAVVAGEVRRLSTESGATGQRISAQIEDFGRVMTASATRARTRAERDATVMTDSERTISEVVSQVDSAISGLEQRAAELTARSEAVRQRVNEMMMAFQFQDRVQQILDQVVSSMQRSMAEMRGAVAAGSVPDAQAWHAVITSGYTTAEQRGTSNTTDAAPAQETTFF</sequence>
<accession>A0A437JX88</accession>
<comment type="similarity">
    <text evidence="2">Belongs to the methyl-accepting chemotaxis (MCP) protein family.</text>
</comment>
<dbReference type="GO" id="GO:0006935">
    <property type="term" value="P:chemotaxis"/>
    <property type="evidence" value="ECO:0007669"/>
    <property type="project" value="InterPro"/>
</dbReference>
<feature type="region of interest" description="Disordered" evidence="5">
    <location>
        <begin position="1"/>
        <end position="21"/>
    </location>
</feature>
<dbReference type="InterPro" id="IPR004090">
    <property type="entry name" value="Chemotax_Me-accpt_rcpt"/>
</dbReference>
<name>A0A437JX88_9BURK</name>
<evidence type="ECO:0000259" key="6">
    <source>
        <dbReference type="PROSITE" id="PS50111"/>
    </source>
</evidence>
<dbReference type="SMART" id="SM00283">
    <property type="entry name" value="MA"/>
    <property type="match status" value="1"/>
</dbReference>
<feature type="domain" description="Methyl-accepting transducer" evidence="6">
    <location>
        <begin position="136"/>
        <end position="300"/>
    </location>
</feature>
<dbReference type="PROSITE" id="PS50111">
    <property type="entry name" value="CHEMOTAXIS_TRANSDUC_2"/>
    <property type="match status" value="1"/>
</dbReference>
<dbReference type="GO" id="GO:0007165">
    <property type="term" value="P:signal transduction"/>
    <property type="evidence" value="ECO:0007669"/>
    <property type="project" value="UniProtKB-KW"/>
</dbReference>
<dbReference type="EMBL" id="SACT01000002">
    <property type="protein sequence ID" value="RVT52276.1"/>
    <property type="molecule type" value="Genomic_DNA"/>
</dbReference>
<evidence type="ECO:0000256" key="3">
    <source>
        <dbReference type="PROSITE-ProRule" id="PRU00284"/>
    </source>
</evidence>
<dbReference type="InterPro" id="IPR004089">
    <property type="entry name" value="MCPsignal_dom"/>
</dbReference>
<evidence type="ECO:0000313" key="7">
    <source>
        <dbReference type="EMBL" id="RVT52276.1"/>
    </source>
</evidence>
<dbReference type="GO" id="GO:0004888">
    <property type="term" value="F:transmembrane signaling receptor activity"/>
    <property type="evidence" value="ECO:0007669"/>
    <property type="project" value="InterPro"/>
</dbReference>
<gene>
    <name evidence="7" type="ORF">ENE75_07410</name>
</gene>
<dbReference type="Gene3D" id="1.10.287.950">
    <property type="entry name" value="Methyl-accepting chemotaxis protein"/>
    <property type="match status" value="1"/>
</dbReference>
<dbReference type="PANTHER" id="PTHR32089">
    <property type="entry name" value="METHYL-ACCEPTING CHEMOTAXIS PROTEIN MCPB"/>
    <property type="match status" value="1"/>
</dbReference>
<comment type="caution">
    <text evidence="7">The sequence shown here is derived from an EMBL/GenBank/DDBJ whole genome shotgun (WGS) entry which is preliminary data.</text>
</comment>
<dbReference type="SUPFAM" id="SSF58104">
    <property type="entry name" value="Methyl-accepting chemotaxis protein (MCP) signaling domain"/>
    <property type="match status" value="1"/>
</dbReference>